<dbReference type="PROSITE" id="PS51318">
    <property type="entry name" value="TAT"/>
    <property type="match status" value="1"/>
</dbReference>
<dbReference type="Proteomes" id="UP000291189">
    <property type="component" value="Unassembled WGS sequence"/>
</dbReference>
<sequence length="168" mass="17265">MMTEQRPAQGVTDALTGPAALGRLVRRALLAAVVSGALTILVAALVAGRGAAAGALVGTLLTCATLALGLPVLAWVTRVLPAMSLLVAMMTYLMQVVFLLAAYVVLQRSPEARDAVDGSWLGIAVIVTTVVCLIVQVTGFLKGRHPYFDVEPGEGTEGGSGRPEAGAR</sequence>
<dbReference type="OrthoDB" id="3748572at2"/>
<dbReference type="InterPro" id="IPR006311">
    <property type="entry name" value="TAT_signal"/>
</dbReference>
<name>A0A4Q5IYB6_9ACTN</name>
<feature type="transmembrane region" description="Helical" evidence="1">
    <location>
        <begin position="118"/>
        <end position="141"/>
    </location>
</feature>
<evidence type="ECO:0000313" key="2">
    <source>
        <dbReference type="EMBL" id="RYU10031.1"/>
    </source>
</evidence>
<keyword evidence="1" id="KW-1133">Transmembrane helix</keyword>
<reference evidence="2 3" key="1">
    <citation type="submission" date="2019-01" db="EMBL/GenBank/DDBJ databases">
        <title>Nocardioides guangzhouensis sp. nov., an actinobacterium isolated from soil.</title>
        <authorList>
            <person name="Fu Y."/>
            <person name="Cai Y."/>
            <person name="Lin Z."/>
            <person name="Chen P."/>
        </authorList>
    </citation>
    <scope>NUCLEOTIDE SEQUENCE [LARGE SCALE GENOMIC DNA]</scope>
    <source>
        <strain evidence="2 3">NBRC 105384</strain>
    </source>
</reference>
<evidence type="ECO:0000313" key="3">
    <source>
        <dbReference type="Proteomes" id="UP000291189"/>
    </source>
</evidence>
<feature type="transmembrane region" description="Helical" evidence="1">
    <location>
        <begin position="53"/>
        <end position="76"/>
    </location>
</feature>
<keyword evidence="1" id="KW-0812">Transmembrane</keyword>
<dbReference type="EMBL" id="SDPU01000034">
    <property type="protein sequence ID" value="RYU10031.1"/>
    <property type="molecule type" value="Genomic_DNA"/>
</dbReference>
<comment type="caution">
    <text evidence="2">The sequence shown here is derived from an EMBL/GenBank/DDBJ whole genome shotgun (WGS) entry which is preliminary data.</text>
</comment>
<feature type="transmembrane region" description="Helical" evidence="1">
    <location>
        <begin position="83"/>
        <end position="106"/>
    </location>
</feature>
<keyword evidence="3" id="KW-1185">Reference proteome</keyword>
<proteinExistence type="predicted"/>
<evidence type="ECO:0008006" key="4">
    <source>
        <dbReference type="Google" id="ProtNLM"/>
    </source>
</evidence>
<dbReference type="AlphaFoldDB" id="A0A4Q5IYB6"/>
<gene>
    <name evidence="2" type="ORF">ETU37_19580</name>
</gene>
<keyword evidence="1" id="KW-0472">Membrane</keyword>
<accession>A0A4Q5IYB6</accession>
<feature type="transmembrane region" description="Helical" evidence="1">
    <location>
        <begin position="28"/>
        <end position="47"/>
    </location>
</feature>
<dbReference type="RefSeq" id="WP_129989028.1">
    <property type="nucleotide sequence ID" value="NZ_SDPU01000034.1"/>
</dbReference>
<protein>
    <recommendedName>
        <fullName evidence="4">ATP synthase protein I</fullName>
    </recommendedName>
</protein>
<organism evidence="2 3">
    <name type="scientific">Nocardioides iriomotensis</name>
    <dbReference type="NCBI Taxonomy" id="715784"/>
    <lineage>
        <taxon>Bacteria</taxon>
        <taxon>Bacillati</taxon>
        <taxon>Actinomycetota</taxon>
        <taxon>Actinomycetes</taxon>
        <taxon>Propionibacteriales</taxon>
        <taxon>Nocardioidaceae</taxon>
        <taxon>Nocardioides</taxon>
    </lineage>
</organism>
<evidence type="ECO:0000256" key="1">
    <source>
        <dbReference type="SAM" id="Phobius"/>
    </source>
</evidence>